<dbReference type="Proteomes" id="UP000053958">
    <property type="component" value="Unassembled WGS sequence"/>
</dbReference>
<evidence type="ECO:0000313" key="2">
    <source>
        <dbReference type="EMBL" id="KKA18898.1"/>
    </source>
</evidence>
<evidence type="ECO:0000259" key="1">
    <source>
        <dbReference type="Pfam" id="PF01636"/>
    </source>
</evidence>
<dbReference type="AlphaFoldDB" id="A0A0F4YMP5"/>
<gene>
    <name evidence="2" type="ORF">T310_7138</name>
</gene>
<dbReference type="STRING" id="1408163.A0A0F4YMP5"/>
<dbReference type="RefSeq" id="XP_013325510.1">
    <property type="nucleotide sequence ID" value="XM_013470056.1"/>
</dbReference>
<dbReference type="PANTHER" id="PTHR21310:SF58">
    <property type="entry name" value="AMINOGLYCOSIDE PHOSPHOTRANSFERASE DOMAIN-CONTAINING PROTEIN"/>
    <property type="match status" value="1"/>
</dbReference>
<dbReference type="InterPro" id="IPR011009">
    <property type="entry name" value="Kinase-like_dom_sf"/>
</dbReference>
<dbReference type="SUPFAM" id="SSF56112">
    <property type="entry name" value="Protein kinase-like (PK-like)"/>
    <property type="match status" value="1"/>
</dbReference>
<dbReference type="EMBL" id="LASV01000404">
    <property type="protein sequence ID" value="KKA18898.1"/>
    <property type="molecule type" value="Genomic_DNA"/>
</dbReference>
<dbReference type="InterPro" id="IPR002575">
    <property type="entry name" value="Aminoglycoside_PTrfase"/>
</dbReference>
<evidence type="ECO:0000313" key="3">
    <source>
        <dbReference type="Proteomes" id="UP000053958"/>
    </source>
</evidence>
<name>A0A0F4YMP5_RASE3</name>
<proteinExistence type="predicted"/>
<dbReference type="OrthoDB" id="4225887at2759"/>
<organism evidence="2 3">
    <name type="scientific">Rasamsonia emersonii (strain ATCC 16479 / CBS 393.64 / IMI 116815)</name>
    <dbReference type="NCBI Taxonomy" id="1408163"/>
    <lineage>
        <taxon>Eukaryota</taxon>
        <taxon>Fungi</taxon>
        <taxon>Dikarya</taxon>
        <taxon>Ascomycota</taxon>
        <taxon>Pezizomycotina</taxon>
        <taxon>Eurotiomycetes</taxon>
        <taxon>Eurotiomycetidae</taxon>
        <taxon>Eurotiales</taxon>
        <taxon>Trichocomaceae</taxon>
        <taxon>Rasamsonia</taxon>
    </lineage>
</organism>
<sequence length="526" mass="59013">MFPVTTSPHLVLHQQTMATAKTVVEIISSVNLSPTEHLILKHFVESAVDSELAARYLLSRIDQSISPRDVESCLREAKQDWRRLTARCKQALRNISAVCVSLKLIPIVTTLDSIPKHLDASVRRRDGPCCSLTEDEQCGSRSAVESAYVIPPSMLRSLESAEELLILFFFRVRLFEMLEAFLSPPYVARLQILLASCDGNDGSSLLNMWLLSPTIHRAFREGHVDVRPKSQVLSRMLGRASAESNPDEASQNAEYMLRDFACTFRVAFSLRSIFDSPMHCISFLSRIKSLGAGHAQRERSSRSTRQTSFLLPLALGTTLGTPALLSPPSPRVVDVAEYGDTTYLVMTRLHRQTFPSVYHLMSYAERDRFTDELEACVAQLRKIPNHTPYLFGNALGGPIIDHRIPDGTAGPFNAESDFNDHLTSHLGCSPADVLDGQTPRQDPRSYFTHSDFHAANLLVAEGGHLSGIVDWDCAGYKPEYWEFTKAMYTTRGDEVLEGIFRRAFGHAYEEELEMERKLWSWTPFGV</sequence>
<dbReference type="InterPro" id="IPR051678">
    <property type="entry name" value="AGP_Transferase"/>
</dbReference>
<reference evidence="2 3" key="1">
    <citation type="submission" date="2015-04" db="EMBL/GenBank/DDBJ databases">
        <authorList>
            <person name="Heijne W.H."/>
            <person name="Fedorova N.D."/>
            <person name="Nierman W.C."/>
            <person name="Vollebregt A.W."/>
            <person name="Zhao Z."/>
            <person name="Wu L."/>
            <person name="Kumar M."/>
            <person name="Stam H."/>
            <person name="van den Berg M.A."/>
            <person name="Pel H.J."/>
        </authorList>
    </citation>
    <scope>NUCLEOTIDE SEQUENCE [LARGE SCALE GENOMIC DNA]</scope>
    <source>
        <strain evidence="2 3">CBS 393.64</strain>
    </source>
</reference>
<protein>
    <recommendedName>
        <fullName evidence="1">Aminoglycoside phosphotransferase domain-containing protein</fullName>
    </recommendedName>
</protein>
<keyword evidence="3" id="KW-1185">Reference proteome</keyword>
<dbReference type="Gene3D" id="3.90.1200.10">
    <property type="match status" value="1"/>
</dbReference>
<dbReference type="CDD" id="cd05120">
    <property type="entry name" value="APH_ChoK_like"/>
    <property type="match status" value="1"/>
</dbReference>
<feature type="domain" description="Aminoglycoside phosphotransferase" evidence="1">
    <location>
        <begin position="325"/>
        <end position="509"/>
    </location>
</feature>
<comment type="caution">
    <text evidence="2">The sequence shown here is derived from an EMBL/GenBank/DDBJ whole genome shotgun (WGS) entry which is preliminary data.</text>
</comment>
<accession>A0A0F4YMP5</accession>
<dbReference type="GeneID" id="25319414"/>
<dbReference type="Pfam" id="PF01636">
    <property type="entry name" value="APH"/>
    <property type="match status" value="1"/>
</dbReference>
<dbReference type="PANTHER" id="PTHR21310">
    <property type="entry name" value="AMINOGLYCOSIDE PHOSPHOTRANSFERASE-RELATED-RELATED"/>
    <property type="match status" value="1"/>
</dbReference>